<gene>
    <name evidence="3" type="ORF">SAMN05443144_11535</name>
</gene>
<feature type="domain" description="Activator of Hsp90 ATPase homologue 1/2-like C-terminal" evidence="2">
    <location>
        <begin position="18"/>
        <end position="145"/>
    </location>
</feature>
<dbReference type="Pfam" id="PF08327">
    <property type="entry name" value="AHSA1"/>
    <property type="match status" value="1"/>
</dbReference>
<dbReference type="Gene3D" id="3.30.530.20">
    <property type="match status" value="1"/>
</dbReference>
<dbReference type="CDD" id="cd08901">
    <property type="entry name" value="SRPBCC_CalC_Aha1-like_8"/>
    <property type="match status" value="1"/>
</dbReference>
<accession>A0A1M5FI18</accession>
<dbReference type="STRING" id="1194090.SAMN05443144_11535"/>
<evidence type="ECO:0000256" key="1">
    <source>
        <dbReference type="ARBA" id="ARBA00006817"/>
    </source>
</evidence>
<dbReference type="AlphaFoldDB" id="A0A1M5FI18"/>
<reference evidence="3 4" key="1">
    <citation type="submission" date="2016-11" db="EMBL/GenBank/DDBJ databases">
        <authorList>
            <person name="Jaros S."/>
            <person name="Januszkiewicz K."/>
            <person name="Wedrychowicz H."/>
        </authorList>
    </citation>
    <scope>NUCLEOTIDE SEQUENCE [LARGE SCALE GENOMIC DNA]</scope>
    <source>
        <strain evidence="3 4">DSM 21986</strain>
    </source>
</reference>
<dbReference type="EMBL" id="FQUS01000015">
    <property type="protein sequence ID" value="SHF91145.1"/>
    <property type="molecule type" value="Genomic_DNA"/>
</dbReference>
<proteinExistence type="inferred from homology"/>
<dbReference type="Proteomes" id="UP000184041">
    <property type="component" value="Unassembled WGS sequence"/>
</dbReference>
<evidence type="ECO:0000313" key="3">
    <source>
        <dbReference type="EMBL" id="SHF91145.1"/>
    </source>
</evidence>
<protein>
    <submittedName>
        <fullName evidence="3">Uncharacterized conserved protein YndB, AHSA1/START domain</fullName>
    </submittedName>
</protein>
<dbReference type="InterPro" id="IPR013538">
    <property type="entry name" value="ASHA1/2-like_C"/>
</dbReference>
<evidence type="ECO:0000313" key="4">
    <source>
        <dbReference type="Proteomes" id="UP000184041"/>
    </source>
</evidence>
<dbReference type="SUPFAM" id="SSF55961">
    <property type="entry name" value="Bet v1-like"/>
    <property type="match status" value="1"/>
</dbReference>
<dbReference type="RefSeq" id="WP_073065511.1">
    <property type="nucleotide sequence ID" value="NZ_FQUS01000015.1"/>
</dbReference>
<keyword evidence="4" id="KW-1185">Reference proteome</keyword>
<name>A0A1M5FI18_9BACT</name>
<evidence type="ECO:0000259" key="2">
    <source>
        <dbReference type="Pfam" id="PF08327"/>
    </source>
</evidence>
<sequence>MNIQNHPVVEVQMLIRKPVEEVFEAMVNPDITSKFWFTNSSGRVEPGKTLEWEWGQFGVKDTVNIKELKANEYISLEWELGELKTLVEMSFEPHSDTSTLFKVTESGFWDSVPAEDEKLEEKINLMLGQNGGWNLVLSNMKAWLEHKIKLNLISDHKPE</sequence>
<comment type="similarity">
    <text evidence="1">Belongs to the AHA1 family.</text>
</comment>
<dbReference type="InterPro" id="IPR023393">
    <property type="entry name" value="START-like_dom_sf"/>
</dbReference>
<dbReference type="OrthoDB" id="2364866at2"/>
<organism evidence="3 4">
    <name type="scientific">Fodinibius roseus</name>
    <dbReference type="NCBI Taxonomy" id="1194090"/>
    <lineage>
        <taxon>Bacteria</taxon>
        <taxon>Pseudomonadati</taxon>
        <taxon>Balneolota</taxon>
        <taxon>Balneolia</taxon>
        <taxon>Balneolales</taxon>
        <taxon>Balneolaceae</taxon>
        <taxon>Fodinibius</taxon>
    </lineage>
</organism>